<dbReference type="PANTHER" id="PTHR30213">
    <property type="entry name" value="INNER MEMBRANE PROTEIN YHJD"/>
    <property type="match status" value="1"/>
</dbReference>
<keyword evidence="3 6" id="KW-0812">Transmembrane</keyword>
<evidence type="ECO:0000256" key="2">
    <source>
        <dbReference type="ARBA" id="ARBA00022475"/>
    </source>
</evidence>
<feature type="transmembrane region" description="Helical" evidence="6">
    <location>
        <begin position="30"/>
        <end position="56"/>
    </location>
</feature>
<accession>A0A0K6IWS3</accession>
<feature type="transmembrane region" description="Helical" evidence="6">
    <location>
        <begin position="140"/>
        <end position="159"/>
    </location>
</feature>
<dbReference type="NCBIfam" id="TIGR00765">
    <property type="entry name" value="yihY_not_rbn"/>
    <property type="match status" value="1"/>
</dbReference>
<dbReference type="GO" id="GO:0005886">
    <property type="term" value="C:plasma membrane"/>
    <property type="evidence" value="ECO:0007669"/>
    <property type="project" value="UniProtKB-SubCell"/>
</dbReference>
<keyword evidence="4 6" id="KW-1133">Transmembrane helix</keyword>
<dbReference type="AlphaFoldDB" id="A0A0K6IWS3"/>
<protein>
    <submittedName>
        <fullName evidence="7">Uncharacterized membrane protein, BrkB/YihY/UPF0761 family (Not an RNase)</fullName>
    </submittedName>
</protein>
<evidence type="ECO:0000256" key="1">
    <source>
        <dbReference type="ARBA" id="ARBA00004651"/>
    </source>
</evidence>
<dbReference type="PIRSF" id="PIRSF035875">
    <property type="entry name" value="RNase_BN"/>
    <property type="match status" value="1"/>
</dbReference>
<reference evidence="8" key="1">
    <citation type="submission" date="2015-08" db="EMBL/GenBank/DDBJ databases">
        <authorList>
            <person name="Babu N.S."/>
            <person name="Beckwith C.J."/>
            <person name="Beseler K.G."/>
            <person name="Brison A."/>
            <person name="Carone J.V."/>
            <person name="Caskin T.P."/>
            <person name="Diamond M."/>
            <person name="Durham M.E."/>
            <person name="Foxe J.M."/>
            <person name="Go M."/>
            <person name="Henderson B.A."/>
            <person name="Jones I.B."/>
            <person name="McGettigan J.A."/>
            <person name="Micheletti S.J."/>
            <person name="Nasrallah M.E."/>
            <person name="Ortiz D."/>
            <person name="Piller C.R."/>
            <person name="Privatt S.R."/>
            <person name="Schneider S.L."/>
            <person name="Sharp S."/>
            <person name="Smith T.C."/>
            <person name="Stanton J.D."/>
            <person name="Ullery H.E."/>
            <person name="Wilson R.J."/>
            <person name="Serrano M.G."/>
            <person name="Buck G."/>
            <person name="Lee V."/>
            <person name="Wang Y."/>
            <person name="Carvalho R."/>
            <person name="Voegtly L."/>
            <person name="Shi R."/>
            <person name="Duckworth R."/>
            <person name="Johnson A."/>
            <person name="Loviza R."/>
            <person name="Walstead R."/>
            <person name="Shah Z."/>
            <person name="Kiflezghi M."/>
            <person name="Wade K."/>
            <person name="Ball S.L."/>
            <person name="Bradley K.W."/>
            <person name="Asai D.J."/>
            <person name="Bowman C.A."/>
            <person name="Russell D.A."/>
            <person name="Pope W.H."/>
            <person name="Jacobs-Sera D."/>
            <person name="Hendrix R.W."/>
            <person name="Hatfull G.F."/>
        </authorList>
    </citation>
    <scope>NUCLEOTIDE SEQUENCE [LARGE SCALE GENOMIC DNA]</scope>
    <source>
        <strain evidence="8">JCM 19170</strain>
    </source>
</reference>
<evidence type="ECO:0000313" key="7">
    <source>
        <dbReference type="EMBL" id="CUB07538.1"/>
    </source>
</evidence>
<dbReference type="Proteomes" id="UP000182108">
    <property type="component" value="Unassembled WGS sequence"/>
</dbReference>
<name>A0A0K6IWS3_9PROT</name>
<feature type="transmembrane region" description="Helical" evidence="6">
    <location>
        <begin position="237"/>
        <end position="265"/>
    </location>
</feature>
<proteinExistence type="predicted"/>
<evidence type="ECO:0000256" key="3">
    <source>
        <dbReference type="ARBA" id="ARBA00022692"/>
    </source>
</evidence>
<feature type="transmembrane region" description="Helical" evidence="6">
    <location>
        <begin position="206"/>
        <end position="225"/>
    </location>
</feature>
<dbReference type="OrthoDB" id="9808671at2"/>
<dbReference type="InterPro" id="IPR017039">
    <property type="entry name" value="Virul_fac_BrkB"/>
</dbReference>
<keyword evidence="5 6" id="KW-0472">Membrane</keyword>
<dbReference type="PANTHER" id="PTHR30213:SF0">
    <property type="entry name" value="UPF0761 MEMBRANE PROTEIN YIHY"/>
    <property type="match status" value="1"/>
</dbReference>
<evidence type="ECO:0000256" key="4">
    <source>
        <dbReference type="ARBA" id="ARBA00022989"/>
    </source>
</evidence>
<dbReference type="EMBL" id="CYHH01000008">
    <property type="protein sequence ID" value="CUB07538.1"/>
    <property type="molecule type" value="Genomic_DNA"/>
</dbReference>
<sequence length="284" mass="31269">MPIPSLSLPSPRQVARFARRFVLGLRRADCLMVAAALTYTTLLALVPLLTITVLVFRNFPAFEEIGLALRDFLSANLLPEAAAKLVTFYTREFVDNAARLSVIGTLMLIVTALLLLATIESAFDRIWRLRRPRPIAARLVTYWFVLTAGPLLFGSGVYLTTRLARESLRMAGLGALATPLVSFVLIWAFLWALYQLVPRHPVRSRHAGTAAFLATLAFLLVQRGFTAFISRFATYDLVYGAFAAIPIFLVWIYVLWAVILAGAVFGATLARLPAQSSGNGSTSY</sequence>
<evidence type="ECO:0000313" key="8">
    <source>
        <dbReference type="Proteomes" id="UP000182108"/>
    </source>
</evidence>
<organism evidence="7 8">
    <name type="scientific">Tepidiphilus thermophilus</name>
    <dbReference type="NCBI Taxonomy" id="876478"/>
    <lineage>
        <taxon>Bacteria</taxon>
        <taxon>Pseudomonadati</taxon>
        <taxon>Pseudomonadota</taxon>
        <taxon>Hydrogenophilia</taxon>
        <taxon>Hydrogenophilales</taxon>
        <taxon>Hydrogenophilaceae</taxon>
        <taxon>Tepidiphilus</taxon>
    </lineage>
</organism>
<keyword evidence="8" id="KW-1185">Reference proteome</keyword>
<dbReference type="Pfam" id="PF03631">
    <property type="entry name" value="Virul_fac_BrkB"/>
    <property type="match status" value="1"/>
</dbReference>
<evidence type="ECO:0000256" key="5">
    <source>
        <dbReference type="ARBA" id="ARBA00023136"/>
    </source>
</evidence>
<dbReference type="RefSeq" id="WP_055423818.1">
    <property type="nucleotide sequence ID" value="NZ_CYHH01000008.1"/>
</dbReference>
<feature type="transmembrane region" description="Helical" evidence="6">
    <location>
        <begin position="171"/>
        <end position="194"/>
    </location>
</feature>
<feature type="transmembrane region" description="Helical" evidence="6">
    <location>
        <begin position="97"/>
        <end position="119"/>
    </location>
</feature>
<evidence type="ECO:0000256" key="6">
    <source>
        <dbReference type="SAM" id="Phobius"/>
    </source>
</evidence>
<comment type="subcellular location">
    <subcellularLocation>
        <location evidence="1">Cell membrane</location>
        <topology evidence="1">Multi-pass membrane protein</topology>
    </subcellularLocation>
</comment>
<keyword evidence="2" id="KW-1003">Cell membrane</keyword>
<gene>
    <name evidence="7" type="ORF">Ga0061068_10866</name>
</gene>